<reference evidence="1 2" key="1">
    <citation type="journal article" date="2019" name="Nat. Ecol. Evol.">
        <title>Megaphylogeny resolves global patterns of mushroom evolution.</title>
        <authorList>
            <person name="Varga T."/>
            <person name="Krizsan K."/>
            <person name="Foldi C."/>
            <person name="Dima B."/>
            <person name="Sanchez-Garcia M."/>
            <person name="Sanchez-Ramirez S."/>
            <person name="Szollosi G.J."/>
            <person name="Szarkandi J.G."/>
            <person name="Papp V."/>
            <person name="Albert L."/>
            <person name="Andreopoulos W."/>
            <person name="Angelini C."/>
            <person name="Antonin V."/>
            <person name="Barry K.W."/>
            <person name="Bougher N.L."/>
            <person name="Buchanan P."/>
            <person name="Buyck B."/>
            <person name="Bense V."/>
            <person name="Catcheside P."/>
            <person name="Chovatia M."/>
            <person name="Cooper J."/>
            <person name="Damon W."/>
            <person name="Desjardin D."/>
            <person name="Finy P."/>
            <person name="Geml J."/>
            <person name="Haridas S."/>
            <person name="Hughes K."/>
            <person name="Justo A."/>
            <person name="Karasinski D."/>
            <person name="Kautmanova I."/>
            <person name="Kiss B."/>
            <person name="Kocsube S."/>
            <person name="Kotiranta H."/>
            <person name="LaButti K.M."/>
            <person name="Lechner B.E."/>
            <person name="Liimatainen K."/>
            <person name="Lipzen A."/>
            <person name="Lukacs Z."/>
            <person name="Mihaltcheva S."/>
            <person name="Morgado L.N."/>
            <person name="Niskanen T."/>
            <person name="Noordeloos M.E."/>
            <person name="Ohm R.A."/>
            <person name="Ortiz-Santana B."/>
            <person name="Ovrebo C."/>
            <person name="Racz N."/>
            <person name="Riley R."/>
            <person name="Savchenko A."/>
            <person name="Shiryaev A."/>
            <person name="Soop K."/>
            <person name="Spirin V."/>
            <person name="Szebenyi C."/>
            <person name="Tomsovsky M."/>
            <person name="Tulloss R.E."/>
            <person name="Uehling J."/>
            <person name="Grigoriev I.V."/>
            <person name="Vagvolgyi C."/>
            <person name="Papp T."/>
            <person name="Martin F.M."/>
            <person name="Miettinen O."/>
            <person name="Hibbett D.S."/>
            <person name="Nagy L.G."/>
        </authorList>
    </citation>
    <scope>NUCLEOTIDE SEQUENCE [LARGE SCALE GENOMIC DNA]</scope>
    <source>
        <strain evidence="1 2">NL-1719</strain>
    </source>
</reference>
<evidence type="ECO:0000313" key="1">
    <source>
        <dbReference type="EMBL" id="TFK70120.1"/>
    </source>
</evidence>
<organism evidence="1 2">
    <name type="scientific">Pluteus cervinus</name>
    <dbReference type="NCBI Taxonomy" id="181527"/>
    <lineage>
        <taxon>Eukaryota</taxon>
        <taxon>Fungi</taxon>
        <taxon>Dikarya</taxon>
        <taxon>Basidiomycota</taxon>
        <taxon>Agaricomycotina</taxon>
        <taxon>Agaricomycetes</taxon>
        <taxon>Agaricomycetidae</taxon>
        <taxon>Agaricales</taxon>
        <taxon>Pluteineae</taxon>
        <taxon>Pluteaceae</taxon>
        <taxon>Pluteus</taxon>
    </lineage>
</organism>
<dbReference type="Proteomes" id="UP000308600">
    <property type="component" value="Unassembled WGS sequence"/>
</dbReference>
<name>A0ACD3AWC7_9AGAR</name>
<protein>
    <submittedName>
        <fullName evidence="1">Uncharacterized protein</fullName>
    </submittedName>
</protein>
<dbReference type="EMBL" id="ML208318">
    <property type="protein sequence ID" value="TFK70120.1"/>
    <property type="molecule type" value="Genomic_DNA"/>
</dbReference>
<proteinExistence type="predicted"/>
<keyword evidence="2" id="KW-1185">Reference proteome</keyword>
<gene>
    <name evidence="1" type="ORF">BDN72DRAFT_795723</name>
</gene>
<sequence length="1668" mass="182263">MSSRRVLVVIQDGGSIKKLALSIRSDATIADLANEIVRAGGVPAVTLEVGDGFELRGQDGIDLISDGEIVTARVQRGTEDITDPSPSQNQDTEMADPPPYSRAAAKRVPAQRSTDDGDKFGRVRITLVSAQLARSFAAGNTKTLDLPQNGVQAFEGEFISGNTSLNAVRREAAQLFGWASDDSMDADDDCTHDKTLACSCAIAGDISENGLRSTMHCRFSSEGEPCRHSDCPFSHTPLITTGLGTSGFGSVLTCSICSESLTSACPKCLADGLNDGKKSDAIVHCSLTQNTGCDHLHHTHCVGKRDAQTSVGCPSGCPQEAFPREAKVFDVQDPHLVLVWDGDKIAKIPIPPSYVQEGSRVRIASEVIVNLVEKHLIAHECDVGGLTLRIHGRDPVSETTSFTQSTLVSVCPTSEHKHNSATYKRFDLFPTKTVAPLSNGHFEDGTQSFIDLHTSETPIVACGCTPLSQLFPCPPDGSVSITLYAVKRNTNKDDKSNISGLLGTKESTYLSTSAWQPSISQSSRGMSALLSSLYVLAHSVSKRGIVAEQKVLSTIYALTRFPPAVRALGVLLLNKNLEAWEKAALSESIFHTVKDIAANGPSAITKAPDRTLETSRILLGHIISSAAASSTETAERPLEEILLRCGLSEKRLVEPMLMSGTTMVETSTANIYMTGGELFRPNTSDNDFIMVESVDFVCQILAHSRQLDRPGVSALKLDKLGAPPTSVHSDLKSLGRNINLVIKSANETDLVSRGPLDLKSTSVVPPQIVLDSDGFLAVFTGRGCGAEKDVNFFRPARGGDTEVDVNDVGHALESVTETRKAEGTWEVDSYSGVSAISRPPAEAVVICLDLSESMNKKSGVSKSDPSASEREEFDVDVEAAKAVAELTSKVSSPEIMVKAKKYLEELHPACHHAWKLYINSQSLGTDLRAARTLLKELQKIATRDVLRLSSLLEENPYHSYGSSDKPSQLACLSHTIVEHPEELSTFLVALVNKPQETSGHEPYQVPRNLLDPKTGNLFTNPVRPTGSPTNLFVDEDSRAWFESQDTWPVGYFVPAVASSAKRIQEAVNRWVSGVDILPTNSFFSRRTSRLEVVDIVFTHEGKSRTWSLSINTPIRKLYMLVHRATRAKYTMFTIRLASTKVTISDSTTTTIGVTDLASGGEIEICRTFPHQRKLIEFKVEFETFKSSTRILLLPADAPVLAVISYLNGVADFSKLMIWHGLKASGDGVRRGSLWYNENTLAAYRYASEAVEIECSPWFYLMEGAIETRQRSRHLSRLHLMSELFNVFINRASSFDTSVALVLGLVTFSNNAQVKQQLTPIFENFRRELETVDAAGDTAVYDALEVAKSVLVNYRTDIPGLRRRIIIVSDGDDTCSKASASSVCESLQKQKIVVDSVQVGTSHNGILHAISVATGGYRFFPKTSLGDALSIFDLETMLNSAERPKRSVMPTIWSMRGLRDYAAVSKYPVDVVTVDKFPQRAEHPRLKESVSAASKKLTLPLTGDERIKRIMREIQRLVSDPHPHIDVYVNDRDISFFKIVMEAPDDIAECPYKGGAFLLTCDLPAGYPRDPPEFRFVTFILHPNVSKQGKVCVAELGRLWSSDLTLKEALAQIYGLLLEPDLDNPLEIQASLKYYDDDGTYALAAANAVQEHASKSREQWKKELAPGSV</sequence>
<evidence type="ECO:0000313" key="2">
    <source>
        <dbReference type="Proteomes" id="UP000308600"/>
    </source>
</evidence>
<accession>A0ACD3AWC7</accession>